<keyword evidence="2" id="KW-1185">Reference proteome</keyword>
<dbReference type="OrthoDB" id="9795543at2"/>
<reference evidence="1 2" key="1">
    <citation type="journal article" date="2009" name="Stand. Genomic Sci.">
        <title>Complete genome sequence of Pedobacter heparinus type strain (HIM 762-3).</title>
        <authorList>
            <person name="Han C."/>
            <person name="Spring S."/>
            <person name="Lapidus A."/>
            <person name="Del Rio T.G."/>
            <person name="Tice H."/>
            <person name="Copeland A."/>
            <person name="Cheng J.F."/>
            <person name="Lucas S."/>
            <person name="Chen F."/>
            <person name="Nolan M."/>
            <person name="Bruce D."/>
            <person name="Goodwin L."/>
            <person name="Pitluck S."/>
            <person name="Ivanova N."/>
            <person name="Mavromatis K."/>
            <person name="Mikhailova N."/>
            <person name="Pati A."/>
            <person name="Chen A."/>
            <person name="Palaniappan K."/>
            <person name="Land M."/>
            <person name="Hauser L."/>
            <person name="Chang Y.J."/>
            <person name="Jeffries C.C."/>
            <person name="Saunders E."/>
            <person name="Chertkov O."/>
            <person name="Brettin T."/>
            <person name="Goker M."/>
            <person name="Rohde M."/>
            <person name="Bristow J."/>
            <person name="Eisen J.A."/>
            <person name="Markowitz V."/>
            <person name="Hugenholtz P."/>
            <person name="Kyrpides N.C."/>
            <person name="Klenk H.P."/>
            <person name="Detter J.C."/>
        </authorList>
    </citation>
    <scope>NUCLEOTIDE SEQUENCE [LARGE SCALE GENOMIC DNA]</scope>
    <source>
        <strain evidence="2">ATCC 13125 / DSM 2366 / CIP 104194 / JCM 7457 / NBRC 12017 / NCIMB 9290 / NRRL B-14731 / HIM 762-3</strain>
    </source>
</reference>
<accession>C6XVR1</accession>
<dbReference type="HOGENOM" id="CLU_2586578_0_0_10"/>
<sequence>MSSLKVKVYTYSESATIITYSELSALQALTPMPITRKEILANMIVLNGVVYSLNNNGKKRSISEISEALIITGKSGTFYA</sequence>
<dbReference type="AlphaFoldDB" id="C6XVR1"/>
<proteinExistence type="predicted"/>
<organism evidence="1 2">
    <name type="scientific">Pedobacter heparinus (strain ATCC 13125 / DSM 2366 / CIP 104194 / JCM 7457 / NBRC 12017 / NCIMB 9290 / NRRL B-14731 / HIM 762-3)</name>
    <dbReference type="NCBI Taxonomy" id="485917"/>
    <lineage>
        <taxon>Bacteria</taxon>
        <taxon>Pseudomonadati</taxon>
        <taxon>Bacteroidota</taxon>
        <taxon>Sphingobacteriia</taxon>
        <taxon>Sphingobacteriales</taxon>
        <taxon>Sphingobacteriaceae</taxon>
        <taxon>Pedobacter</taxon>
    </lineage>
</organism>
<dbReference type="KEGG" id="phe:Phep_3945"/>
<protein>
    <submittedName>
        <fullName evidence="1">Uncharacterized protein</fullName>
    </submittedName>
</protein>
<dbReference type="RefSeq" id="WP_015809744.1">
    <property type="nucleotide sequence ID" value="NC_013061.1"/>
</dbReference>
<name>C6XVR1_PEDHD</name>
<dbReference type="STRING" id="485917.Phep_3945"/>
<dbReference type="EMBL" id="CP001681">
    <property type="protein sequence ID" value="ACU06136.1"/>
    <property type="molecule type" value="Genomic_DNA"/>
</dbReference>
<evidence type="ECO:0000313" key="2">
    <source>
        <dbReference type="Proteomes" id="UP000000852"/>
    </source>
</evidence>
<evidence type="ECO:0000313" key="1">
    <source>
        <dbReference type="EMBL" id="ACU06136.1"/>
    </source>
</evidence>
<dbReference type="Proteomes" id="UP000000852">
    <property type="component" value="Chromosome"/>
</dbReference>
<gene>
    <name evidence="1" type="ordered locus">Phep_3945</name>
</gene>